<keyword evidence="4" id="KW-0238">DNA-binding</keyword>
<dbReference type="Pfam" id="PF16853">
    <property type="entry name" value="CDC13_N"/>
    <property type="match status" value="1"/>
</dbReference>
<dbReference type="Proteomes" id="UP000196158">
    <property type="component" value="Unassembled WGS sequence"/>
</dbReference>
<feature type="domain" description="Cell division control protein 13 N-terminal" evidence="2">
    <location>
        <begin position="10"/>
        <end position="193"/>
    </location>
</feature>
<dbReference type="Gene3D" id="2.40.50.140">
    <property type="entry name" value="Nucleic acid-binding proteins"/>
    <property type="match status" value="1"/>
</dbReference>
<dbReference type="Gene3D" id="2.40.50.810">
    <property type="match status" value="1"/>
</dbReference>
<dbReference type="Pfam" id="PF18233">
    <property type="entry name" value="Cdc13_OB4_dimer"/>
    <property type="match status" value="1"/>
</dbReference>
<evidence type="ECO:0000259" key="2">
    <source>
        <dbReference type="Pfam" id="PF16853"/>
    </source>
</evidence>
<evidence type="ECO:0000313" key="5">
    <source>
        <dbReference type="Proteomes" id="UP000196158"/>
    </source>
</evidence>
<feature type="domain" description="Cdc13 OB4 dimerization" evidence="3">
    <location>
        <begin position="714"/>
        <end position="824"/>
    </location>
</feature>
<dbReference type="InterPro" id="IPR041028">
    <property type="entry name" value="Cdc13_OB4_dimer"/>
</dbReference>
<dbReference type="Gene3D" id="2.40.50.800">
    <property type="match status" value="1"/>
</dbReference>
<dbReference type="AlphaFoldDB" id="A0A1X7R6V4"/>
<dbReference type="InterPro" id="IPR012340">
    <property type="entry name" value="NA-bd_OB-fold"/>
</dbReference>
<name>A0A1X7R6V4_9SACH</name>
<dbReference type="InterPro" id="IPR031749">
    <property type="entry name" value="Cdc13_N"/>
</dbReference>
<dbReference type="STRING" id="1789683.A0A1X7R6V4"/>
<evidence type="ECO:0000259" key="3">
    <source>
        <dbReference type="Pfam" id="PF18233"/>
    </source>
</evidence>
<dbReference type="EMBL" id="FXLY01000007">
    <property type="protein sequence ID" value="SMN21341.1"/>
    <property type="molecule type" value="Genomic_DNA"/>
</dbReference>
<dbReference type="SUPFAM" id="SSF50249">
    <property type="entry name" value="Nucleic acid-binding proteins"/>
    <property type="match status" value="1"/>
</dbReference>
<protein>
    <submittedName>
        <fullName evidence="4">Similar to Saccharomyces cerevisiae YDL220C CDC13 Single stranded DNA-binding protein found at TG1-3 telomere G-tails</fullName>
    </submittedName>
</protein>
<feature type="compositionally biased region" description="Basic and acidic residues" evidence="1">
    <location>
        <begin position="652"/>
        <end position="667"/>
    </location>
</feature>
<sequence>MEQEDGYTIIDNLEDIERIPAGKCIRIRFVAVLQDIVCTKSSLSFHLATFNDNDDTFITRINIKDTFARRNAMFAFSLLKRTLNFNFLQFPIDNQTVDWKRRDIHINELRLVVVSTTFVTNGSKSSLFLDDLIPLNLIEQADIVWKYLQSNTVHVENDWLTPRVAILFKRLCKLDAEDKSLFQFKNLKNIEFQQRNDCLQKIINFYQSANKKQQCRSITGTSRAILPIYKPIDTFDSQNEFNSQAMDTQTSLNVAPIIKKKITPFKSPEFNPQPQRIAQQSNENAFKAHMLEHGPSKQQQPVKNVETVKNLEDLRPKAFAFMDLGSVSMSTAKFVGTGVSYGDMDDTYLIPSQMDNLTNPTNGNLLEPYINCVAVRSTKESTDILDQFVDTDIEANLNATKYKMGTNDDSPYTIVPQLKSYKVPDKTIPGKEFSLPSPREKFIQWQDISITDQFPQYVKIIAVLLGFSNEHSNYYDLIFTDFTTNQTNHKYLFDRSFLAGNTTISYDQGFRTLMYHNQLENFETELKVLTNKDIIGLANSSLQDNLSHNGIVCELTIKVTVYQDKLNLILRECTPLTRSLINSRNWYNDKTALENLHSLYQRTFDFCSQNCLSLGLDNTIYKNFAKFFPMKRTDEIPGAVIVIPKDEIYRESHSDNDDTDDISKHNDNNNASIDSSTNKTYSYIPNLNIDITSFEITNETENFTSLYKTQTNMNNLFIVDNLKLLSWKLIENQKVLILNVTNDLVSSERIEQTRILPLYIINDSNLKYFCNGCFNAHSLTTDLNKMIGQKFSFKIKTGRLKLNDKYLLKIYCPIECTLAELISQWEVYRLGQEMEKKYGDYDNIMVKLEK</sequence>
<evidence type="ECO:0000256" key="1">
    <source>
        <dbReference type="SAM" id="MobiDB-lite"/>
    </source>
</evidence>
<organism evidence="4 5">
    <name type="scientific">Maudiozyma saulgeensis</name>
    <dbReference type="NCBI Taxonomy" id="1789683"/>
    <lineage>
        <taxon>Eukaryota</taxon>
        <taxon>Fungi</taxon>
        <taxon>Dikarya</taxon>
        <taxon>Ascomycota</taxon>
        <taxon>Saccharomycotina</taxon>
        <taxon>Saccharomycetes</taxon>
        <taxon>Saccharomycetales</taxon>
        <taxon>Saccharomycetaceae</taxon>
        <taxon>Maudiozyma</taxon>
    </lineage>
</organism>
<feature type="region of interest" description="Disordered" evidence="1">
    <location>
        <begin position="652"/>
        <end position="673"/>
    </location>
</feature>
<keyword evidence="5" id="KW-1185">Reference proteome</keyword>
<proteinExistence type="predicted"/>
<dbReference type="GO" id="GO:0003677">
    <property type="term" value="F:DNA binding"/>
    <property type="evidence" value="ECO:0007669"/>
    <property type="project" value="UniProtKB-KW"/>
</dbReference>
<accession>A0A1X7R6V4</accession>
<reference evidence="4 5" key="1">
    <citation type="submission" date="2017-04" db="EMBL/GenBank/DDBJ databases">
        <authorList>
            <person name="Afonso C.L."/>
            <person name="Miller P.J."/>
            <person name="Scott M.A."/>
            <person name="Spackman E."/>
            <person name="Goraichik I."/>
            <person name="Dimitrov K.M."/>
            <person name="Suarez D.L."/>
            <person name="Swayne D.E."/>
        </authorList>
    </citation>
    <scope>NUCLEOTIDE SEQUENCE [LARGE SCALE GENOMIC DNA]</scope>
</reference>
<dbReference type="OrthoDB" id="4067010at2759"/>
<gene>
    <name evidence="4" type="ORF">KASA_0L04114G</name>
</gene>
<evidence type="ECO:0000313" key="4">
    <source>
        <dbReference type="EMBL" id="SMN21341.1"/>
    </source>
</evidence>